<proteinExistence type="predicted"/>
<gene>
    <name evidence="2" type="ORF">SDC9_128396</name>
</gene>
<reference evidence="2" key="1">
    <citation type="submission" date="2019-08" db="EMBL/GenBank/DDBJ databases">
        <authorList>
            <person name="Kucharzyk K."/>
            <person name="Murdoch R.W."/>
            <person name="Higgins S."/>
            <person name="Loffler F."/>
        </authorList>
    </citation>
    <scope>NUCLEOTIDE SEQUENCE</scope>
</reference>
<protein>
    <submittedName>
        <fullName evidence="2">Uncharacterized protein</fullName>
    </submittedName>
</protein>
<dbReference type="AlphaFoldDB" id="A0A645CWP2"/>
<sequence>MHGKLCHGEPGNISADHDDVAVGKVEQGDDTIHHAVAQRDQSIDRAGLQTVDDLP</sequence>
<dbReference type="EMBL" id="VSSQ01030716">
    <property type="protein sequence ID" value="MPM81344.1"/>
    <property type="molecule type" value="Genomic_DNA"/>
</dbReference>
<evidence type="ECO:0000256" key="1">
    <source>
        <dbReference type="SAM" id="MobiDB-lite"/>
    </source>
</evidence>
<evidence type="ECO:0000313" key="2">
    <source>
        <dbReference type="EMBL" id="MPM81344.1"/>
    </source>
</evidence>
<organism evidence="2">
    <name type="scientific">bioreactor metagenome</name>
    <dbReference type="NCBI Taxonomy" id="1076179"/>
    <lineage>
        <taxon>unclassified sequences</taxon>
        <taxon>metagenomes</taxon>
        <taxon>ecological metagenomes</taxon>
    </lineage>
</organism>
<comment type="caution">
    <text evidence="2">The sequence shown here is derived from an EMBL/GenBank/DDBJ whole genome shotgun (WGS) entry which is preliminary data.</text>
</comment>
<feature type="region of interest" description="Disordered" evidence="1">
    <location>
        <begin position="36"/>
        <end position="55"/>
    </location>
</feature>
<accession>A0A645CWP2</accession>
<name>A0A645CWP2_9ZZZZ</name>